<evidence type="ECO:0000256" key="2">
    <source>
        <dbReference type="ARBA" id="ARBA00023239"/>
    </source>
</evidence>
<feature type="domain" description="DJ-1/PfpI" evidence="4">
    <location>
        <begin position="14"/>
        <end position="168"/>
    </location>
</feature>
<dbReference type="PANTHER" id="PTHR48094">
    <property type="entry name" value="PROTEIN/NUCLEIC ACID DEGLYCASE DJ-1-RELATED"/>
    <property type="match status" value="1"/>
</dbReference>
<accession>A0ABT8D9B0</accession>
<dbReference type="Pfam" id="PF01965">
    <property type="entry name" value="DJ-1_PfpI"/>
    <property type="match status" value="1"/>
</dbReference>
<name>A0ABT8D9B0_9RHOB</name>
<dbReference type="CDD" id="cd03141">
    <property type="entry name" value="GATase1_Hsp31_like"/>
    <property type="match status" value="1"/>
</dbReference>
<evidence type="ECO:0000259" key="4">
    <source>
        <dbReference type="Pfam" id="PF01965"/>
    </source>
</evidence>
<evidence type="ECO:0000256" key="3">
    <source>
        <dbReference type="ARBA" id="ARBA00038493"/>
    </source>
</evidence>
<keyword evidence="6" id="KW-1185">Reference proteome</keyword>
<gene>
    <name evidence="5" type="ORF">QWZ10_19100</name>
</gene>
<dbReference type="InterPro" id="IPR029062">
    <property type="entry name" value="Class_I_gatase-like"/>
</dbReference>
<dbReference type="SUPFAM" id="SSF52317">
    <property type="entry name" value="Class I glutamine amidotransferase-like"/>
    <property type="match status" value="1"/>
</dbReference>
<keyword evidence="2" id="KW-0456">Lyase</keyword>
<protein>
    <submittedName>
        <fullName evidence="5">Type 1 glutamine amidotransferase domain-containing protein</fullName>
    </submittedName>
</protein>
<dbReference type="Proteomes" id="UP001243846">
    <property type="component" value="Unassembled WGS sequence"/>
</dbReference>
<keyword evidence="1" id="KW-0346">Stress response</keyword>
<proteinExistence type="inferred from homology"/>
<dbReference type="InterPro" id="IPR050325">
    <property type="entry name" value="Prot/Nucl_acid_deglycase"/>
</dbReference>
<sequence>MKSGTRHPTGYWAEEFMRPHQAFLAEGYQVDIATPQGRQPVVDELSLSLGYNDNDQKSVDDQRAYIAGVAALKAPLVLGKVNAADYDAVFVVGGHGPMQDLAVDPDIGNLANAILSNPKKVFSAVCHGPASLLSIFDKDGNWLFKGRKLTGFSNAEETQATFAGERVAEPDATGVPDRI</sequence>
<evidence type="ECO:0000313" key="5">
    <source>
        <dbReference type="EMBL" id="MDN3713300.1"/>
    </source>
</evidence>
<organism evidence="5 6">
    <name type="scientific">Paracoccus cavernae</name>
    <dbReference type="NCBI Taxonomy" id="1571207"/>
    <lineage>
        <taxon>Bacteria</taxon>
        <taxon>Pseudomonadati</taxon>
        <taxon>Pseudomonadota</taxon>
        <taxon>Alphaproteobacteria</taxon>
        <taxon>Rhodobacterales</taxon>
        <taxon>Paracoccaceae</taxon>
        <taxon>Paracoccus</taxon>
    </lineage>
</organism>
<dbReference type="EMBL" id="JAUFRC010000001">
    <property type="protein sequence ID" value="MDN3713300.1"/>
    <property type="molecule type" value="Genomic_DNA"/>
</dbReference>
<comment type="similarity">
    <text evidence="3">Belongs to the peptidase C56 family. HSP31-like subfamily.</text>
</comment>
<evidence type="ECO:0000256" key="1">
    <source>
        <dbReference type="ARBA" id="ARBA00023016"/>
    </source>
</evidence>
<reference evidence="6" key="1">
    <citation type="journal article" date="2019" name="Int. J. Syst. Evol. Microbiol.">
        <title>The Global Catalogue of Microorganisms (GCM) 10K type strain sequencing project: providing services to taxonomists for standard genome sequencing and annotation.</title>
        <authorList>
            <consortium name="The Broad Institute Genomics Platform"/>
            <consortium name="The Broad Institute Genome Sequencing Center for Infectious Disease"/>
            <person name="Wu L."/>
            <person name="Ma J."/>
        </authorList>
    </citation>
    <scope>NUCLEOTIDE SEQUENCE [LARGE SCALE GENOMIC DNA]</scope>
    <source>
        <strain evidence="6">CECT 8482</strain>
    </source>
</reference>
<dbReference type="Gene3D" id="3.40.50.880">
    <property type="match status" value="1"/>
</dbReference>
<comment type="caution">
    <text evidence="5">The sequence shown here is derived from an EMBL/GenBank/DDBJ whole genome shotgun (WGS) entry which is preliminary data.</text>
</comment>
<dbReference type="InterPro" id="IPR002818">
    <property type="entry name" value="DJ-1/PfpI"/>
</dbReference>
<evidence type="ECO:0000313" key="6">
    <source>
        <dbReference type="Proteomes" id="UP001243846"/>
    </source>
</evidence>
<keyword evidence="5" id="KW-0315">Glutamine amidotransferase</keyword>
<dbReference type="PANTHER" id="PTHR48094:SF11">
    <property type="entry name" value="GLUTATHIONE-INDEPENDENT GLYOXALASE HSP31-RELATED"/>
    <property type="match status" value="1"/>
</dbReference>